<dbReference type="Proteomes" id="UP000236752">
    <property type="component" value="Unassembled WGS sequence"/>
</dbReference>
<comment type="cofactor">
    <cofactor evidence="5">
        <name>Mg(2+)</name>
        <dbReference type="ChEBI" id="CHEBI:18420"/>
    </cofactor>
</comment>
<dbReference type="PANTHER" id="PTHR20854">
    <property type="entry name" value="INOSITOL MONOPHOSPHATASE"/>
    <property type="match status" value="1"/>
</dbReference>
<protein>
    <submittedName>
        <fullName evidence="6">Fructose-1,6-bisphosphatase</fullName>
    </submittedName>
</protein>
<keyword evidence="4 5" id="KW-0460">Magnesium</keyword>
<dbReference type="GO" id="GO:0007165">
    <property type="term" value="P:signal transduction"/>
    <property type="evidence" value="ECO:0007669"/>
    <property type="project" value="TreeGrafter"/>
</dbReference>
<dbReference type="GO" id="GO:0008934">
    <property type="term" value="F:inositol monophosphate 1-phosphatase activity"/>
    <property type="evidence" value="ECO:0007669"/>
    <property type="project" value="TreeGrafter"/>
</dbReference>
<keyword evidence="2 5" id="KW-0479">Metal-binding</keyword>
<dbReference type="Pfam" id="PF00459">
    <property type="entry name" value="Inositol_P"/>
    <property type="match status" value="1"/>
</dbReference>
<gene>
    <name evidence="6" type="ORF">SAMN04488045_2701</name>
</gene>
<dbReference type="AlphaFoldDB" id="A0A1H5ZXR4"/>
<evidence type="ECO:0000256" key="2">
    <source>
        <dbReference type="ARBA" id="ARBA00022723"/>
    </source>
</evidence>
<evidence type="ECO:0000256" key="3">
    <source>
        <dbReference type="ARBA" id="ARBA00022801"/>
    </source>
</evidence>
<organism evidence="6 7">
    <name type="scientific">Thalassococcus halodurans</name>
    <dbReference type="NCBI Taxonomy" id="373675"/>
    <lineage>
        <taxon>Bacteria</taxon>
        <taxon>Pseudomonadati</taxon>
        <taxon>Pseudomonadota</taxon>
        <taxon>Alphaproteobacteria</taxon>
        <taxon>Rhodobacterales</taxon>
        <taxon>Roseobacteraceae</taxon>
        <taxon>Thalassococcus</taxon>
    </lineage>
</organism>
<dbReference type="OrthoDB" id="9785695at2"/>
<evidence type="ECO:0000256" key="1">
    <source>
        <dbReference type="ARBA" id="ARBA00009759"/>
    </source>
</evidence>
<keyword evidence="3" id="KW-0378">Hydrolase</keyword>
<dbReference type="InterPro" id="IPR020583">
    <property type="entry name" value="Inositol_monoP_metal-BS"/>
</dbReference>
<dbReference type="Gene3D" id="3.40.190.80">
    <property type="match status" value="1"/>
</dbReference>
<reference evidence="6 7" key="1">
    <citation type="submission" date="2016-10" db="EMBL/GenBank/DDBJ databases">
        <authorList>
            <person name="de Groot N.N."/>
        </authorList>
    </citation>
    <scope>NUCLEOTIDE SEQUENCE [LARGE SCALE GENOMIC DNA]</scope>
    <source>
        <strain evidence="6 7">DSM 26915</strain>
    </source>
</reference>
<dbReference type="GO" id="GO:0006020">
    <property type="term" value="P:inositol metabolic process"/>
    <property type="evidence" value="ECO:0007669"/>
    <property type="project" value="TreeGrafter"/>
</dbReference>
<dbReference type="PANTHER" id="PTHR20854:SF4">
    <property type="entry name" value="INOSITOL-1-MONOPHOSPHATASE-RELATED"/>
    <property type="match status" value="1"/>
</dbReference>
<dbReference type="GO" id="GO:0046872">
    <property type="term" value="F:metal ion binding"/>
    <property type="evidence" value="ECO:0007669"/>
    <property type="project" value="UniProtKB-KW"/>
</dbReference>
<evidence type="ECO:0000313" key="6">
    <source>
        <dbReference type="EMBL" id="SEG40932.1"/>
    </source>
</evidence>
<evidence type="ECO:0000313" key="7">
    <source>
        <dbReference type="Proteomes" id="UP000236752"/>
    </source>
</evidence>
<comment type="similarity">
    <text evidence="1">Belongs to the inositol monophosphatase superfamily.</text>
</comment>
<dbReference type="Gene3D" id="3.30.540.10">
    <property type="entry name" value="Fructose-1,6-Bisphosphatase, subunit A, domain 1"/>
    <property type="match status" value="1"/>
</dbReference>
<keyword evidence="7" id="KW-1185">Reference proteome</keyword>
<feature type="binding site" evidence="5">
    <location>
        <position position="82"/>
    </location>
    <ligand>
        <name>Mg(2+)</name>
        <dbReference type="ChEBI" id="CHEBI:18420"/>
        <label>1</label>
        <note>catalytic</note>
    </ligand>
</feature>
<sequence length="297" mass="32676">MSETLPATVTAPLSNAQKTQILNLVRRAAKAEILPRFRNLGSHQIDQKSGPQDLVTEADKAAEAMIARGLQIMFPHALIVGEEHASDNPDVIKDIAGAELCFTIDPVDGTWNYANGLTVFGVMVAILRYGQPVFGLLYDPVMNDVIMADHTSPAEMVLPRRIRREVKVSDGGDIADLTGSVPLYLLPEDKREQAAVTLTKFQRCTMFRCACHEFRLLVQGNIDFVLFGKMTPWDQPAGVAVLRQAGGYAAMLDGSDYRGDMTEGYLLCAPNKETWDKLRDVFAFLLETSEETAIAAE</sequence>
<feature type="binding site" evidence="5">
    <location>
        <position position="108"/>
    </location>
    <ligand>
        <name>Mg(2+)</name>
        <dbReference type="ChEBI" id="CHEBI:18420"/>
        <label>1</label>
        <note>catalytic</note>
    </ligand>
</feature>
<name>A0A1H5ZXR4_9RHOB</name>
<feature type="binding site" evidence="5">
    <location>
        <position position="234"/>
    </location>
    <ligand>
        <name>Mg(2+)</name>
        <dbReference type="ChEBI" id="CHEBI:18420"/>
        <label>1</label>
        <note>catalytic</note>
    </ligand>
</feature>
<dbReference type="EMBL" id="FNUZ01000004">
    <property type="protein sequence ID" value="SEG40932.1"/>
    <property type="molecule type" value="Genomic_DNA"/>
</dbReference>
<feature type="binding site" evidence="5">
    <location>
        <position position="105"/>
    </location>
    <ligand>
        <name>Mg(2+)</name>
        <dbReference type="ChEBI" id="CHEBI:18420"/>
        <label>1</label>
        <note>catalytic</note>
    </ligand>
</feature>
<proteinExistence type="inferred from homology"/>
<accession>A0A1H5ZXR4</accession>
<evidence type="ECO:0000256" key="4">
    <source>
        <dbReference type="ARBA" id="ARBA00022842"/>
    </source>
</evidence>
<dbReference type="PROSITE" id="PS00629">
    <property type="entry name" value="IMP_1"/>
    <property type="match status" value="1"/>
</dbReference>
<dbReference type="SUPFAM" id="SSF56655">
    <property type="entry name" value="Carbohydrate phosphatase"/>
    <property type="match status" value="1"/>
</dbReference>
<dbReference type="RefSeq" id="WP_103911026.1">
    <property type="nucleotide sequence ID" value="NZ_FNUZ01000004.1"/>
</dbReference>
<evidence type="ECO:0000256" key="5">
    <source>
        <dbReference type="PIRSR" id="PIRSR600760-2"/>
    </source>
</evidence>
<dbReference type="PRINTS" id="PR00377">
    <property type="entry name" value="IMPHPHTASES"/>
</dbReference>
<dbReference type="InterPro" id="IPR000760">
    <property type="entry name" value="Inositol_monophosphatase-like"/>
</dbReference>